<feature type="domain" description="EamA" evidence="6">
    <location>
        <begin position="4"/>
        <end position="138"/>
    </location>
</feature>
<dbReference type="PANTHER" id="PTHR32322">
    <property type="entry name" value="INNER MEMBRANE TRANSPORTER"/>
    <property type="match status" value="1"/>
</dbReference>
<feature type="transmembrane region" description="Helical" evidence="5">
    <location>
        <begin position="248"/>
        <end position="268"/>
    </location>
</feature>
<evidence type="ECO:0000256" key="1">
    <source>
        <dbReference type="ARBA" id="ARBA00004141"/>
    </source>
</evidence>
<dbReference type="InterPro" id="IPR037185">
    <property type="entry name" value="EmrE-like"/>
</dbReference>
<dbReference type="Pfam" id="PF00892">
    <property type="entry name" value="EamA"/>
    <property type="match status" value="2"/>
</dbReference>
<name>A0A161K7T5_9ZZZZ</name>
<evidence type="ECO:0000256" key="5">
    <source>
        <dbReference type="SAM" id="Phobius"/>
    </source>
</evidence>
<feature type="transmembrane region" description="Helical" evidence="5">
    <location>
        <begin position="96"/>
        <end position="114"/>
    </location>
</feature>
<evidence type="ECO:0000259" key="6">
    <source>
        <dbReference type="Pfam" id="PF00892"/>
    </source>
</evidence>
<keyword evidence="4 5" id="KW-0472">Membrane</keyword>
<feature type="transmembrane region" description="Helical" evidence="5">
    <location>
        <begin position="65"/>
        <end position="90"/>
    </location>
</feature>
<organism evidence="7">
    <name type="scientific">hydrothermal vent metagenome</name>
    <dbReference type="NCBI Taxonomy" id="652676"/>
    <lineage>
        <taxon>unclassified sequences</taxon>
        <taxon>metagenomes</taxon>
        <taxon>ecological metagenomes</taxon>
    </lineage>
</organism>
<dbReference type="SUPFAM" id="SSF103481">
    <property type="entry name" value="Multidrug resistance efflux transporter EmrE"/>
    <property type="match status" value="2"/>
</dbReference>
<protein>
    <recommendedName>
        <fullName evidence="6">EamA domain-containing protein</fullName>
    </recommendedName>
</protein>
<dbReference type="PANTHER" id="PTHR32322:SF2">
    <property type="entry name" value="EAMA DOMAIN-CONTAINING PROTEIN"/>
    <property type="match status" value="1"/>
</dbReference>
<keyword evidence="3 5" id="KW-1133">Transmembrane helix</keyword>
<feature type="transmembrane region" description="Helical" evidence="5">
    <location>
        <begin position="121"/>
        <end position="138"/>
    </location>
</feature>
<dbReference type="GO" id="GO:0016020">
    <property type="term" value="C:membrane"/>
    <property type="evidence" value="ECO:0007669"/>
    <property type="project" value="UniProtKB-SubCell"/>
</dbReference>
<feature type="transmembrane region" description="Helical" evidence="5">
    <location>
        <begin position="186"/>
        <end position="204"/>
    </location>
</feature>
<dbReference type="InterPro" id="IPR050638">
    <property type="entry name" value="AA-Vitamin_Transporters"/>
</dbReference>
<gene>
    <name evidence="7" type="ORF">MGWOODY_Clf1610</name>
</gene>
<feature type="transmembrane region" description="Helical" evidence="5">
    <location>
        <begin position="274"/>
        <end position="296"/>
    </location>
</feature>
<evidence type="ECO:0000313" key="7">
    <source>
        <dbReference type="EMBL" id="CUV02197.1"/>
    </source>
</evidence>
<feature type="domain" description="EamA" evidence="6">
    <location>
        <begin position="156"/>
        <end position="293"/>
    </location>
</feature>
<dbReference type="AlphaFoldDB" id="A0A161K7T5"/>
<accession>A0A161K7T5</accession>
<dbReference type="EMBL" id="FAXA01000201">
    <property type="protein sequence ID" value="CUV02197.1"/>
    <property type="molecule type" value="Genomic_DNA"/>
</dbReference>
<proteinExistence type="predicted"/>
<feature type="transmembrane region" description="Helical" evidence="5">
    <location>
        <begin position="158"/>
        <end position="174"/>
    </location>
</feature>
<evidence type="ECO:0000256" key="4">
    <source>
        <dbReference type="ARBA" id="ARBA00023136"/>
    </source>
</evidence>
<feature type="transmembrane region" description="Helical" evidence="5">
    <location>
        <begin position="219"/>
        <end position="241"/>
    </location>
</feature>
<keyword evidence="2 5" id="KW-0812">Transmembrane</keyword>
<comment type="subcellular location">
    <subcellularLocation>
        <location evidence="1">Membrane</location>
        <topology evidence="1">Multi-pass membrane protein</topology>
    </subcellularLocation>
</comment>
<evidence type="ECO:0000256" key="2">
    <source>
        <dbReference type="ARBA" id="ARBA00022692"/>
    </source>
</evidence>
<dbReference type="InterPro" id="IPR000620">
    <property type="entry name" value="EamA_dom"/>
</dbReference>
<reference evidence="7" key="1">
    <citation type="submission" date="2015-10" db="EMBL/GenBank/DDBJ databases">
        <authorList>
            <person name="Gilbert D.G."/>
        </authorList>
    </citation>
    <scope>NUCLEOTIDE SEQUENCE</scope>
</reference>
<evidence type="ECO:0000256" key="3">
    <source>
        <dbReference type="ARBA" id="ARBA00022989"/>
    </source>
</evidence>
<feature type="transmembrane region" description="Helical" evidence="5">
    <location>
        <begin position="34"/>
        <end position="53"/>
    </location>
</feature>
<sequence>MALAIAFAFLAAWGFAGGNVLVRVGTQKVPAPTAALLTILSGTAVVLGLALILRLEEIFSLSLEAMGWILVLGIMGYPMARLFIITAISMVGATRAVPMSALQPVVAFTLGVLLLDERPNVLVVVGTPIIVLGLFFVVMPRRGGSSADGIANFRRLGYLFAIGAAVTFASRDVISRHVVSGLIDPLVAVGLALAVGGVILSILLHRQVVSTIQELPKNYLLMCALAGVFQGLAVMCLFQALSRAPVTVVSPIYGLQPLITLGLAYMFLRQVEALDWLLAIGTAISVAGVVLVIIGATG</sequence>